<keyword evidence="2" id="KW-0472">Membrane</keyword>
<sequence length="133" mass="14203">MSIATKIARRWKPLAIGSTFGLAEGIGINKVTSENPSLWWWLLVAVGLVGVIGCGLWAVLMETDEAGERGGNTIPGDVKDSVVTQQSSGDGGRVISVSATEGSVAAYRIDEIKELNIGEQPRRRRTDGEPEHS</sequence>
<protein>
    <submittedName>
        <fullName evidence="3">Uncharacterized protein</fullName>
    </submittedName>
</protein>
<comment type="caution">
    <text evidence="3">The sequence shown here is derived from an EMBL/GenBank/DDBJ whole genome shotgun (WGS) entry which is preliminary data.</text>
</comment>
<reference evidence="3 4" key="1">
    <citation type="journal article" date="2015" name="Genome Biol. Evol.">
        <title>Characterization of Three Mycobacterium spp. with Potential Use in Bioremediation by Genome Sequencing and Comparative Genomics.</title>
        <authorList>
            <person name="Das S."/>
            <person name="Pettersson B.M."/>
            <person name="Behra P.R."/>
            <person name="Ramesh M."/>
            <person name="Dasgupta S."/>
            <person name="Bhattacharya A."/>
            <person name="Kirsebom L.A."/>
        </authorList>
    </citation>
    <scope>NUCLEOTIDE SEQUENCE [LARGE SCALE GENOMIC DNA]</scope>
    <source>
        <strain evidence="3 4">DSM 44075</strain>
    </source>
</reference>
<keyword evidence="2" id="KW-1133">Transmembrane helix</keyword>
<accession>A0A0J6YNK5</accession>
<dbReference type="PATRIC" id="fig|1807.14.peg.3692"/>
<dbReference type="Proteomes" id="UP000036313">
    <property type="component" value="Unassembled WGS sequence"/>
</dbReference>
<organism evidence="3 4">
    <name type="scientific">Mycolicibacterium obuense</name>
    <dbReference type="NCBI Taxonomy" id="1807"/>
    <lineage>
        <taxon>Bacteria</taxon>
        <taxon>Bacillati</taxon>
        <taxon>Actinomycetota</taxon>
        <taxon>Actinomycetes</taxon>
        <taxon>Mycobacteriales</taxon>
        <taxon>Mycobacteriaceae</taxon>
        <taxon>Mycolicibacterium</taxon>
    </lineage>
</organism>
<evidence type="ECO:0000256" key="2">
    <source>
        <dbReference type="SAM" id="Phobius"/>
    </source>
</evidence>
<dbReference type="RefSeq" id="WP_131722026.1">
    <property type="nucleotide sequence ID" value="NZ_JYNU01000023.1"/>
</dbReference>
<name>A0A0J6YNK5_9MYCO</name>
<feature type="transmembrane region" description="Helical" evidence="2">
    <location>
        <begin position="38"/>
        <end position="60"/>
    </location>
</feature>
<dbReference type="EMBL" id="JYNU01000023">
    <property type="protein sequence ID" value="KMO74281.1"/>
    <property type="molecule type" value="Genomic_DNA"/>
</dbReference>
<evidence type="ECO:0000313" key="3">
    <source>
        <dbReference type="EMBL" id="KMO74281.1"/>
    </source>
</evidence>
<gene>
    <name evidence="3" type="ORF">MOBUDSM44075_03670</name>
</gene>
<proteinExistence type="predicted"/>
<feature type="region of interest" description="Disordered" evidence="1">
    <location>
        <begin position="70"/>
        <end position="91"/>
    </location>
</feature>
<dbReference type="AlphaFoldDB" id="A0A0J6YNK5"/>
<evidence type="ECO:0000256" key="1">
    <source>
        <dbReference type="SAM" id="MobiDB-lite"/>
    </source>
</evidence>
<keyword evidence="2" id="KW-0812">Transmembrane</keyword>
<evidence type="ECO:0000313" key="4">
    <source>
        <dbReference type="Proteomes" id="UP000036313"/>
    </source>
</evidence>